<dbReference type="Pfam" id="PF04717">
    <property type="entry name" value="Phage_base_V"/>
    <property type="match status" value="1"/>
</dbReference>
<dbReference type="EMBL" id="KY984068">
    <property type="protein sequence ID" value="ARW58764.1"/>
    <property type="molecule type" value="Genomic_DNA"/>
</dbReference>
<dbReference type="SUPFAM" id="SSF69349">
    <property type="entry name" value="Phage fibre proteins"/>
    <property type="match status" value="1"/>
</dbReference>
<organism evidence="2 3">
    <name type="scientific">Erwinia phage vB_EamM_Y3</name>
    <dbReference type="NCBI Taxonomy" id="1983553"/>
    <lineage>
        <taxon>Viruses</taxon>
        <taxon>Duplodnaviria</taxon>
        <taxon>Heunggongvirae</taxon>
        <taxon>Uroviricota</taxon>
        <taxon>Caudoviricetes</taxon>
        <taxon>Sasquatchvirus</taxon>
        <taxon>Sasquatchvirus Y3</taxon>
    </lineage>
</organism>
<evidence type="ECO:0000313" key="2">
    <source>
        <dbReference type="EMBL" id="ARW58764.1"/>
    </source>
</evidence>
<sequence>MIPLNSVNSKKGIDPLMDYEAIVIDNNDPRQIGQIRARIMGLTDDIADEDIPWIRPAVGHLEGLKGGSQGVVFGASFIPTRGAKVNVKFPTGQLHEGMYNTAVRMTQADMLPEFLVNYPHRIGVRLSTGTQLIIDRMTNEHFLVTSGDFNMTIMGDVNQTIVGNQQLIITGAKNDIPDYILNDPTMTPKSLKPDPKKRIKFKGTAKGDAGNQYTKITGNQTVEIDGNRVTKIKGNDKLEVKGTVGIEAGQEVTVNGQTINLN</sequence>
<proteinExistence type="predicted"/>
<dbReference type="SUPFAM" id="SSF69255">
    <property type="entry name" value="gp5 N-terminal domain-like"/>
    <property type="match status" value="1"/>
</dbReference>
<dbReference type="Proteomes" id="UP000240568">
    <property type="component" value="Segment"/>
</dbReference>
<gene>
    <name evidence="2" type="ORF">Y3_124</name>
</gene>
<name>A0A2H4IB47_9CAUD</name>
<evidence type="ECO:0000259" key="1">
    <source>
        <dbReference type="Pfam" id="PF04717"/>
    </source>
</evidence>
<accession>A0A2H4IB47</accession>
<dbReference type="InterPro" id="IPR006531">
    <property type="entry name" value="Gp5/Vgr_OB"/>
</dbReference>
<evidence type="ECO:0000313" key="3">
    <source>
        <dbReference type="Proteomes" id="UP000240568"/>
    </source>
</evidence>
<protein>
    <submittedName>
        <fullName evidence="2">Putative baseplate protein</fullName>
    </submittedName>
</protein>
<feature type="domain" description="Gp5/Type VI secretion system Vgr protein OB-fold" evidence="1">
    <location>
        <begin position="19"/>
        <end position="98"/>
    </location>
</feature>
<keyword evidence="3" id="KW-1185">Reference proteome</keyword>
<reference evidence="2 3" key="1">
    <citation type="submission" date="2017-04" db="EMBL/GenBank/DDBJ databases">
        <authorList>
            <person name="Afonso C.L."/>
            <person name="Miller P.J."/>
            <person name="Scott M.A."/>
            <person name="Spackman E."/>
            <person name="Goraichik I."/>
            <person name="Dimitrov K.M."/>
            <person name="Suarez D.L."/>
            <person name="Swayne D.E."/>
        </authorList>
    </citation>
    <scope>NUCLEOTIDE SEQUENCE [LARGE SCALE GENOMIC DNA]</scope>
</reference>